<evidence type="ECO:0000256" key="2">
    <source>
        <dbReference type="ARBA" id="ARBA00022695"/>
    </source>
</evidence>
<dbReference type="InterPro" id="IPR041373">
    <property type="entry name" value="RT_RNaseH"/>
</dbReference>
<protein>
    <recommendedName>
        <fullName evidence="7">Reverse transcriptase RNase H-like domain-containing protein</fullName>
    </recommendedName>
</protein>
<sequence length="337" mass="38791">MGQRQSDRSFKPVYYASRALSDVERRYSQMEKEALAIVWACEKFHVFFYGKEFVMVTDHKPLETIYSPKSKPPARIERWVLRMQPYQFKVVYKPGSQNAVDSLSRLTVNPPPSPVVGEEHVYYVAKHAVPQAFTPRELEEMSAADTTLAVLRKCIMSADWKSCSSEFMRVEELSCIGHVILRGTCIVKPRAARQRTLMLAHERHQDRHALKNRSNHAKRITSKTMASRSCRHVWAVPIRREFACHNRLLLKVKGEVEWQNRTLCKAIRTAHAEGKDWLKVLYTFLLAYRSTPHSVMGRSPADLLFNRQIHTKLPQLPSTTQQGSEAWDSAVQLTDAV</sequence>
<comment type="caution">
    <text evidence="8">The sequence shown here is derived from an EMBL/GenBank/DDBJ whole genome shotgun (WGS) entry which is preliminary data.</text>
</comment>
<reference evidence="8" key="1">
    <citation type="journal article" date="2023" name="Science">
        <title>Genome structures resolve the early diversification of teleost fishes.</title>
        <authorList>
            <person name="Parey E."/>
            <person name="Louis A."/>
            <person name="Montfort J."/>
            <person name="Bouchez O."/>
            <person name="Roques C."/>
            <person name="Iampietro C."/>
            <person name="Lluch J."/>
            <person name="Castinel A."/>
            <person name="Donnadieu C."/>
            <person name="Desvignes T."/>
            <person name="Floi Bucao C."/>
            <person name="Jouanno E."/>
            <person name="Wen M."/>
            <person name="Mejri S."/>
            <person name="Dirks R."/>
            <person name="Jansen H."/>
            <person name="Henkel C."/>
            <person name="Chen W.J."/>
            <person name="Zahm M."/>
            <person name="Cabau C."/>
            <person name="Klopp C."/>
            <person name="Thompson A.W."/>
            <person name="Robinson-Rechavi M."/>
            <person name="Braasch I."/>
            <person name="Lecointre G."/>
            <person name="Bobe J."/>
            <person name="Postlethwait J.H."/>
            <person name="Berthelot C."/>
            <person name="Roest Crollius H."/>
            <person name="Guiguen Y."/>
        </authorList>
    </citation>
    <scope>NUCLEOTIDE SEQUENCE</scope>
    <source>
        <strain evidence="8">WJC10195</strain>
    </source>
</reference>
<name>A0A9Q1FRJ7_SYNKA</name>
<keyword evidence="3" id="KW-0540">Nuclease</keyword>
<evidence type="ECO:0000313" key="9">
    <source>
        <dbReference type="Proteomes" id="UP001152622"/>
    </source>
</evidence>
<dbReference type="InterPro" id="IPR043502">
    <property type="entry name" value="DNA/RNA_pol_sf"/>
</dbReference>
<proteinExistence type="predicted"/>
<dbReference type="Pfam" id="PF17917">
    <property type="entry name" value="RT_RNaseH"/>
    <property type="match status" value="1"/>
</dbReference>
<evidence type="ECO:0000256" key="3">
    <source>
        <dbReference type="ARBA" id="ARBA00022722"/>
    </source>
</evidence>
<keyword evidence="9" id="KW-1185">Reference proteome</keyword>
<dbReference type="AlphaFoldDB" id="A0A9Q1FRJ7"/>
<evidence type="ECO:0000313" key="8">
    <source>
        <dbReference type="EMBL" id="KAJ8364328.1"/>
    </source>
</evidence>
<dbReference type="GO" id="GO:0003964">
    <property type="term" value="F:RNA-directed DNA polymerase activity"/>
    <property type="evidence" value="ECO:0007669"/>
    <property type="project" value="UniProtKB-KW"/>
</dbReference>
<dbReference type="InterPro" id="IPR050951">
    <property type="entry name" value="Retrovirus_Pol_polyprotein"/>
</dbReference>
<dbReference type="Gene3D" id="3.30.420.10">
    <property type="entry name" value="Ribonuclease H-like superfamily/Ribonuclease H"/>
    <property type="match status" value="1"/>
</dbReference>
<keyword evidence="5" id="KW-0378">Hydrolase</keyword>
<dbReference type="CDD" id="cd09274">
    <property type="entry name" value="RNase_HI_RT_Ty3"/>
    <property type="match status" value="1"/>
</dbReference>
<dbReference type="GO" id="GO:0004519">
    <property type="term" value="F:endonuclease activity"/>
    <property type="evidence" value="ECO:0007669"/>
    <property type="project" value="UniProtKB-KW"/>
</dbReference>
<dbReference type="SUPFAM" id="SSF53098">
    <property type="entry name" value="Ribonuclease H-like"/>
    <property type="match status" value="1"/>
</dbReference>
<evidence type="ECO:0000256" key="6">
    <source>
        <dbReference type="ARBA" id="ARBA00022918"/>
    </source>
</evidence>
<dbReference type="EMBL" id="JAINUF010000004">
    <property type="protein sequence ID" value="KAJ8364328.1"/>
    <property type="molecule type" value="Genomic_DNA"/>
</dbReference>
<keyword evidence="2" id="KW-0548">Nucleotidyltransferase</keyword>
<keyword evidence="1" id="KW-0808">Transferase</keyword>
<dbReference type="OrthoDB" id="10068564at2759"/>
<dbReference type="SUPFAM" id="SSF56672">
    <property type="entry name" value="DNA/RNA polymerases"/>
    <property type="match status" value="1"/>
</dbReference>
<dbReference type="InterPro" id="IPR036397">
    <property type="entry name" value="RNaseH_sf"/>
</dbReference>
<keyword evidence="4" id="KW-0255">Endonuclease</keyword>
<evidence type="ECO:0000256" key="1">
    <source>
        <dbReference type="ARBA" id="ARBA00022679"/>
    </source>
</evidence>
<dbReference type="GO" id="GO:0016787">
    <property type="term" value="F:hydrolase activity"/>
    <property type="evidence" value="ECO:0007669"/>
    <property type="project" value="UniProtKB-KW"/>
</dbReference>
<keyword evidence="6" id="KW-0695">RNA-directed DNA polymerase</keyword>
<feature type="domain" description="Reverse transcriptase RNase H-like" evidence="7">
    <location>
        <begin position="2"/>
        <end position="86"/>
    </location>
</feature>
<organism evidence="8 9">
    <name type="scientific">Synaphobranchus kaupii</name>
    <name type="common">Kaup's arrowtooth eel</name>
    <dbReference type="NCBI Taxonomy" id="118154"/>
    <lineage>
        <taxon>Eukaryota</taxon>
        <taxon>Metazoa</taxon>
        <taxon>Chordata</taxon>
        <taxon>Craniata</taxon>
        <taxon>Vertebrata</taxon>
        <taxon>Euteleostomi</taxon>
        <taxon>Actinopterygii</taxon>
        <taxon>Neopterygii</taxon>
        <taxon>Teleostei</taxon>
        <taxon>Anguilliformes</taxon>
        <taxon>Synaphobranchidae</taxon>
        <taxon>Synaphobranchus</taxon>
    </lineage>
</organism>
<dbReference type="PANTHER" id="PTHR37984">
    <property type="entry name" value="PROTEIN CBG26694"/>
    <property type="match status" value="1"/>
</dbReference>
<dbReference type="PANTHER" id="PTHR37984:SF11">
    <property type="entry name" value="INTEGRASE CATALYTIC DOMAIN-CONTAINING PROTEIN"/>
    <property type="match status" value="1"/>
</dbReference>
<gene>
    <name evidence="8" type="ORF">SKAU_G00131590</name>
</gene>
<evidence type="ECO:0000256" key="5">
    <source>
        <dbReference type="ARBA" id="ARBA00022801"/>
    </source>
</evidence>
<evidence type="ECO:0000259" key="7">
    <source>
        <dbReference type="Pfam" id="PF17917"/>
    </source>
</evidence>
<accession>A0A9Q1FRJ7</accession>
<dbReference type="GO" id="GO:0003676">
    <property type="term" value="F:nucleic acid binding"/>
    <property type="evidence" value="ECO:0007669"/>
    <property type="project" value="InterPro"/>
</dbReference>
<evidence type="ECO:0000256" key="4">
    <source>
        <dbReference type="ARBA" id="ARBA00022759"/>
    </source>
</evidence>
<dbReference type="Proteomes" id="UP001152622">
    <property type="component" value="Chromosome 4"/>
</dbReference>
<dbReference type="InterPro" id="IPR012337">
    <property type="entry name" value="RNaseH-like_sf"/>
</dbReference>